<feature type="compositionally biased region" description="Basic and acidic residues" evidence="4">
    <location>
        <begin position="162"/>
        <end position="188"/>
    </location>
</feature>
<dbReference type="Pfam" id="PF04615">
    <property type="entry name" value="Utp14"/>
    <property type="match status" value="1"/>
</dbReference>
<feature type="region of interest" description="Disordered" evidence="4">
    <location>
        <begin position="712"/>
        <end position="766"/>
    </location>
</feature>
<keyword evidence="2" id="KW-0597">Phosphoprotein</keyword>
<dbReference type="PANTHER" id="PTHR14150:SF12">
    <property type="entry name" value="U3 SMALL NUCLEOLAR RNA-ASSOCIATED PROTEIN 14 HOMOLOG A"/>
    <property type="match status" value="1"/>
</dbReference>
<dbReference type="GO" id="GO:0006364">
    <property type="term" value="P:rRNA processing"/>
    <property type="evidence" value="ECO:0007669"/>
    <property type="project" value="InterPro"/>
</dbReference>
<keyword evidence="3" id="KW-0539">Nucleus</keyword>
<accession>G0UYH2</accession>
<dbReference type="InterPro" id="IPR006709">
    <property type="entry name" value="SSU_processome_Utp14"/>
</dbReference>
<gene>
    <name evidence="5" type="ORF">TCIL3000_10_12200</name>
</gene>
<dbReference type="PANTHER" id="PTHR14150">
    <property type="entry name" value="U3 SMALL NUCLEOLAR RNA-ASSOCIATED PROTEIN 14"/>
    <property type="match status" value="1"/>
</dbReference>
<dbReference type="AlphaFoldDB" id="G0UYH2"/>
<dbReference type="VEuPathDB" id="TriTrypDB:TcIL3000_10_12200"/>
<evidence type="ECO:0000313" key="5">
    <source>
        <dbReference type="EMBL" id="CCC94439.1"/>
    </source>
</evidence>
<feature type="compositionally biased region" description="Acidic residues" evidence="4">
    <location>
        <begin position="109"/>
        <end position="119"/>
    </location>
</feature>
<evidence type="ECO:0008006" key="6">
    <source>
        <dbReference type="Google" id="ProtNLM"/>
    </source>
</evidence>
<feature type="compositionally biased region" description="Low complexity" evidence="4">
    <location>
        <begin position="16"/>
        <end position="25"/>
    </location>
</feature>
<feature type="region of interest" description="Disordered" evidence="4">
    <location>
        <begin position="317"/>
        <end position="340"/>
    </location>
</feature>
<protein>
    <recommendedName>
        <fullName evidence="6">U3 small nucleolar RNA-associated protein 14</fullName>
    </recommendedName>
</protein>
<feature type="compositionally biased region" description="Polar residues" evidence="4">
    <location>
        <begin position="677"/>
        <end position="691"/>
    </location>
</feature>
<feature type="compositionally biased region" description="Acidic residues" evidence="4">
    <location>
        <begin position="56"/>
        <end position="73"/>
    </location>
</feature>
<evidence type="ECO:0000256" key="3">
    <source>
        <dbReference type="ARBA" id="ARBA00023242"/>
    </source>
</evidence>
<evidence type="ECO:0000256" key="4">
    <source>
        <dbReference type="SAM" id="MobiDB-lite"/>
    </source>
</evidence>
<feature type="compositionally biased region" description="Acidic residues" evidence="4">
    <location>
        <begin position="643"/>
        <end position="655"/>
    </location>
</feature>
<feature type="region of interest" description="Disordered" evidence="4">
    <location>
        <begin position="365"/>
        <end position="396"/>
    </location>
</feature>
<organism evidence="5">
    <name type="scientific">Trypanosoma congolense (strain IL3000)</name>
    <dbReference type="NCBI Taxonomy" id="1068625"/>
    <lineage>
        <taxon>Eukaryota</taxon>
        <taxon>Discoba</taxon>
        <taxon>Euglenozoa</taxon>
        <taxon>Kinetoplastea</taxon>
        <taxon>Metakinetoplastina</taxon>
        <taxon>Trypanosomatida</taxon>
        <taxon>Trypanosomatidae</taxon>
        <taxon>Trypanosoma</taxon>
        <taxon>Nannomonas</taxon>
    </lineage>
</organism>
<feature type="compositionally biased region" description="Basic and acidic residues" evidence="4">
    <location>
        <begin position="1"/>
        <end position="10"/>
    </location>
</feature>
<dbReference type="EMBL" id="HE575323">
    <property type="protein sequence ID" value="CCC94439.1"/>
    <property type="molecule type" value="Genomic_DNA"/>
</dbReference>
<sequence>MRRGRDDVSKGKIRKGGAAAAADGAKSARKGRVKKGCGDVQKAGVLNLSNPLIPPELDEDIDDDLAFNSDDEQMYGHFFSKKGDTESSVPTDAGKRKKKKTKSSKGQDGDESVVDDEDSDLLVQQLRALGEIDAAEDLNFHDQEGGDEDDDYIDIADMFDAAERNEEEKEHTTRGERRKKKFDEDGVAKKRRRSRITEEPESIYGPATGVTSDSFGRAIHQMLDAAPDAGTQARLQRSLASKSNLVSIDVDDYTKERGLREKVREVVTQDLDKYKSFLRNYHESNHIQLPMAMPKSNPIPSSLGAIAAAAESRFTEKKAGKRKAAAEGPSFPTPEGMSDNAPRDSAFRLASKVNTLLTKAGISKPQLKDSQTSDGIIPLGEDNDAEEDQMGGSARYTKAPTTSYMAKLKAMLSYENARRRRVNRIKSKTYRRIMRQEREREKERRDKAFELLHPEKARARLAMRLMKARIEERVTQKHKNTSKWVRHAKRFAQFDDNTKDAINEQHMLHEQLMRKMEEDADADDFLNAAKEDGSDMSSEEERVVDHIIADATGKLSSQGDSNVAGDTKERKTSLLWRGIDADGDANEDTVTEMSKATPTEKARMELRGMKFMRQAREREEKRYEEILNQMQRDICRSMRGEEIREDAEPSDLDEAGDSHNDIESKKRRTAGDKPINPHSSTGRLTFTQVNSRSERARNVNVIENIKLKRTRGIDAQEQNVPGNEEGTSQDDPENWSIKEDGSDAEGVGVEKSVTSDANELPDARGGEDEFAAARIASTISSKQSTTNNGSSTVGKKACSTRVTILPEVTKRGRDGALPLGSTDTKGKATASGLTSKRRKVDRGEGAQGDSETRSPQGNEGGDDEAALLKQQEYLIARAFAHDDVDADFLAEKTAQVTNIMRPVDKNASLPGWGEWGGSDPRLNTKHQAKVQAMELQREIEKTTLLKSRADAALDHVIINHDGVELVPDRMLLHMVPRPFSNPTEFARSMRHPYGPEWNTALSFKDANEPRVEVRQGHIVQPLDLSLRGKKLAKTTRRKNKEKT</sequence>
<reference evidence="5" key="1">
    <citation type="journal article" date="2012" name="Proc. Natl. Acad. Sci. U.S.A.">
        <title>Antigenic diversity is generated by distinct evolutionary mechanisms in African trypanosome species.</title>
        <authorList>
            <person name="Jackson A.P."/>
            <person name="Berry A."/>
            <person name="Aslett M."/>
            <person name="Allison H.C."/>
            <person name="Burton P."/>
            <person name="Vavrova-Anderson J."/>
            <person name="Brown R."/>
            <person name="Browne H."/>
            <person name="Corton N."/>
            <person name="Hauser H."/>
            <person name="Gamble J."/>
            <person name="Gilderthorp R."/>
            <person name="Marcello L."/>
            <person name="McQuillan J."/>
            <person name="Otto T.D."/>
            <person name="Quail M.A."/>
            <person name="Sanders M.J."/>
            <person name="van Tonder A."/>
            <person name="Ginger M.L."/>
            <person name="Field M.C."/>
            <person name="Barry J.D."/>
            <person name="Hertz-Fowler C."/>
            <person name="Berriman M."/>
        </authorList>
    </citation>
    <scope>NUCLEOTIDE SEQUENCE</scope>
    <source>
        <strain evidence="5">IL3000</strain>
    </source>
</reference>
<feature type="region of interest" description="Disordered" evidence="4">
    <location>
        <begin position="804"/>
        <end position="862"/>
    </location>
</feature>
<feature type="region of interest" description="Disordered" evidence="4">
    <location>
        <begin position="643"/>
        <end position="692"/>
    </location>
</feature>
<evidence type="ECO:0000256" key="1">
    <source>
        <dbReference type="ARBA" id="ARBA00004604"/>
    </source>
</evidence>
<feature type="region of interest" description="Disordered" evidence="4">
    <location>
        <begin position="162"/>
        <end position="209"/>
    </location>
</feature>
<feature type="region of interest" description="Disordered" evidence="4">
    <location>
        <begin position="1"/>
        <end position="119"/>
    </location>
</feature>
<comment type="subcellular location">
    <subcellularLocation>
        <location evidence="1">Nucleus</location>
        <location evidence="1">Nucleolus</location>
    </subcellularLocation>
</comment>
<proteinExistence type="predicted"/>
<dbReference type="GO" id="GO:0032040">
    <property type="term" value="C:small-subunit processome"/>
    <property type="evidence" value="ECO:0007669"/>
    <property type="project" value="InterPro"/>
</dbReference>
<evidence type="ECO:0000256" key="2">
    <source>
        <dbReference type="ARBA" id="ARBA00022553"/>
    </source>
</evidence>
<name>G0UYH2_TRYCI</name>